<dbReference type="Pfam" id="PF10592">
    <property type="entry name" value="AIPR"/>
    <property type="match status" value="1"/>
</dbReference>
<evidence type="ECO:0000313" key="2">
    <source>
        <dbReference type="EMBL" id="MBL7559957.1"/>
    </source>
</evidence>
<sequence>MASIDQKIETFINNHFPDIDFSILGNNSESEAHRKALKYEYFVNSIEYYTLQKVIDSEEIKSISTGDMRGIDGLYVVLNNQFIGFPEKNETDFFIDWKNRIIEIIDESSKIDAKFIFIQSKSSKIELDKFKGVCDAVYDIFNEEPSDLHSNKQVQSVKFLFEKVCEKEHNLDLVVKICAINKDNRTLERTISNIQWSSAIAKQKKDLKSIIFSNVDIEIKSGQEYLEKLEGILAPNQRDYPVKDLKDRFIEITNEKATCFIGYLNLNEVNDLITSEDGGLDDVFFDNIRYFEGFGGEDSVNSKIFNSLSVNDDIFHLLHNGITITAHSKHFNPQNGNLEIKAFSIINGCQTSNIIYEWVKENIHTSEYLKTVNIPVKIIITGNTDLRALITETANTANDVKTIQLISITDEAKAIQGMFNNEVRSGDRLHYERLSNQYPEVGNAYKIQTTDLFRSYYSSFGVAPHRLTVGYGGFEREMLKQKDFLGTKNNGQTKQDLKSYYISSLAFNYLDRFLRSKYPYLLSLRHHFLLLLFISIDNEFHTKVDVYKKNVPDKIITGIKNLAESKTKFDNIMTKICDLAIEHFDFFIEKTAVKTKVKSKSYYTEEGTNKMIEKFLEKNNCTQQSTVVKNK</sequence>
<dbReference type="RefSeq" id="WP_116822493.1">
    <property type="nucleotide sequence ID" value="NZ_JAEMEF010000006.1"/>
</dbReference>
<evidence type="ECO:0000259" key="1">
    <source>
        <dbReference type="Pfam" id="PF10592"/>
    </source>
</evidence>
<comment type="caution">
    <text evidence="2">The sequence shown here is derived from an EMBL/GenBank/DDBJ whole genome shotgun (WGS) entry which is preliminary data.</text>
</comment>
<evidence type="ECO:0000313" key="3">
    <source>
        <dbReference type="Proteomes" id="UP000605013"/>
    </source>
</evidence>
<accession>A0ABS1WLF2</accession>
<dbReference type="EMBL" id="JAEMEF010000006">
    <property type="protein sequence ID" value="MBL7559957.1"/>
    <property type="molecule type" value="Genomic_DNA"/>
</dbReference>
<keyword evidence="3" id="KW-1185">Reference proteome</keyword>
<feature type="domain" description="Abortive phage infection protein C-terminal" evidence="1">
    <location>
        <begin position="284"/>
        <end position="550"/>
    </location>
</feature>
<dbReference type="InterPro" id="IPR018891">
    <property type="entry name" value="AIPR_C"/>
</dbReference>
<protein>
    <submittedName>
        <fullName evidence="2">AIPR family protein</fullName>
    </submittedName>
</protein>
<reference evidence="2 3" key="1">
    <citation type="submission" date="2020-12" db="EMBL/GenBank/DDBJ databases">
        <title>Olleya sediminilitoris sp. nov., isolated from a tidal flat.</title>
        <authorList>
            <person name="Park S."/>
            <person name="Yoon J.-H."/>
        </authorList>
    </citation>
    <scope>NUCLEOTIDE SEQUENCE [LARGE SCALE GENOMIC DNA]</scope>
    <source>
        <strain evidence="2 3">YSTF-M6</strain>
    </source>
</reference>
<dbReference type="Proteomes" id="UP000605013">
    <property type="component" value="Unassembled WGS sequence"/>
</dbReference>
<proteinExistence type="predicted"/>
<name>A0ABS1WLF2_9FLAO</name>
<organism evidence="2 3">
    <name type="scientific">Olleya sediminilitoris</name>
    <dbReference type="NCBI Taxonomy" id="2795739"/>
    <lineage>
        <taxon>Bacteria</taxon>
        <taxon>Pseudomonadati</taxon>
        <taxon>Bacteroidota</taxon>
        <taxon>Flavobacteriia</taxon>
        <taxon>Flavobacteriales</taxon>
        <taxon>Flavobacteriaceae</taxon>
    </lineage>
</organism>
<gene>
    <name evidence="2" type="ORF">JAO71_09095</name>
</gene>